<dbReference type="EMBL" id="LQMT02000042">
    <property type="protein sequence ID" value="ONF62394.1"/>
    <property type="molecule type" value="Genomic_DNA"/>
</dbReference>
<comment type="caution">
    <text evidence="8">The sequence shown here is derived from an EMBL/GenBank/DDBJ whole genome shotgun (WGS) entry which is preliminary data.</text>
</comment>
<feature type="domain" description="Glycoside hydrolase family 3 N-terminal" evidence="7">
    <location>
        <begin position="97"/>
        <end position="407"/>
    </location>
</feature>
<accession>A0A1W2LI08</accession>
<feature type="region of interest" description="Disordered" evidence="6">
    <location>
        <begin position="1"/>
        <end position="20"/>
    </location>
</feature>
<reference evidence="8 9" key="1">
    <citation type="submission" date="2016-12" db="EMBL/GenBank/DDBJ databases">
        <title>Amycolatopsis keratiniphila subsp. keratiniphila genome sequencing and assembly.</title>
        <authorList>
            <person name="Mayilraj S."/>
            <person name="Kaur N."/>
        </authorList>
    </citation>
    <scope>NUCLEOTIDE SEQUENCE [LARGE SCALE GENOMIC DNA]</scope>
    <source>
        <strain evidence="8 9">DSM 44409</strain>
    </source>
</reference>
<dbReference type="InterPro" id="IPR036962">
    <property type="entry name" value="Glyco_hydro_3_N_sf"/>
</dbReference>
<gene>
    <name evidence="8" type="ORF">AVR91_0239255</name>
</gene>
<dbReference type="Pfam" id="PF00933">
    <property type="entry name" value="Glyco_hydro_3"/>
    <property type="match status" value="1"/>
</dbReference>
<comment type="catalytic activity">
    <reaction evidence="1">
        <text>Hydrolysis of terminal non-reducing N-acetyl-D-hexosamine residues in N-acetyl-beta-D-hexosaminides.</text>
        <dbReference type="EC" id="3.2.1.52"/>
    </reaction>
</comment>
<protein>
    <recommendedName>
        <fullName evidence="3">beta-N-acetylhexosaminidase</fullName>
        <ecNumber evidence="3">3.2.1.52</ecNumber>
    </recommendedName>
</protein>
<organism evidence="8 9">
    <name type="scientific">Amycolatopsis keratiniphila subsp. keratiniphila</name>
    <dbReference type="NCBI Taxonomy" id="227715"/>
    <lineage>
        <taxon>Bacteria</taxon>
        <taxon>Bacillati</taxon>
        <taxon>Actinomycetota</taxon>
        <taxon>Actinomycetes</taxon>
        <taxon>Pseudonocardiales</taxon>
        <taxon>Pseudonocardiaceae</taxon>
        <taxon>Amycolatopsis</taxon>
        <taxon>Amycolatopsis japonica group</taxon>
    </lineage>
</organism>
<dbReference type="RefSeq" id="WP_063277648.1">
    <property type="nucleotide sequence ID" value="NZ_LQMT02000042.1"/>
</dbReference>
<dbReference type="InterPro" id="IPR017853">
    <property type="entry name" value="GH"/>
</dbReference>
<evidence type="ECO:0000256" key="2">
    <source>
        <dbReference type="ARBA" id="ARBA00005336"/>
    </source>
</evidence>
<keyword evidence="4" id="KW-0378">Hydrolase</keyword>
<dbReference type="SUPFAM" id="SSF51445">
    <property type="entry name" value="(Trans)glycosidases"/>
    <property type="match status" value="1"/>
</dbReference>
<evidence type="ECO:0000313" key="9">
    <source>
        <dbReference type="Proteomes" id="UP000076660"/>
    </source>
</evidence>
<feature type="compositionally biased region" description="Low complexity" evidence="6">
    <location>
        <begin position="58"/>
        <end position="82"/>
    </location>
</feature>
<name>A0A1W2LI08_9PSEU</name>
<evidence type="ECO:0000256" key="5">
    <source>
        <dbReference type="ARBA" id="ARBA00023295"/>
    </source>
</evidence>
<evidence type="ECO:0000256" key="4">
    <source>
        <dbReference type="ARBA" id="ARBA00022801"/>
    </source>
</evidence>
<evidence type="ECO:0000256" key="6">
    <source>
        <dbReference type="SAM" id="MobiDB-lite"/>
    </source>
</evidence>
<dbReference type="Proteomes" id="UP000076660">
    <property type="component" value="Unassembled WGS sequence"/>
</dbReference>
<proteinExistence type="inferred from homology"/>
<evidence type="ECO:0000256" key="1">
    <source>
        <dbReference type="ARBA" id="ARBA00001231"/>
    </source>
</evidence>
<comment type="similarity">
    <text evidence="2">Belongs to the glycosyl hydrolase 3 family.</text>
</comment>
<dbReference type="InterPro" id="IPR050226">
    <property type="entry name" value="NagZ_Beta-hexosaminidase"/>
</dbReference>
<dbReference type="PANTHER" id="PTHR30480">
    <property type="entry name" value="BETA-HEXOSAMINIDASE-RELATED"/>
    <property type="match status" value="1"/>
</dbReference>
<dbReference type="OrthoDB" id="9805821at2"/>
<dbReference type="GO" id="GO:0009254">
    <property type="term" value="P:peptidoglycan turnover"/>
    <property type="evidence" value="ECO:0007669"/>
    <property type="project" value="TreeGrafter"/>
</dbReference>
<sequence length="413" mass="43161">MDDDRNEPMNSGRPKTTKRWATVILGAATVLLTSVQCGTANDEAGSAQPAGTVPPPRSSAASASPSSSRPEPSPSPRAEQAPVPACEAVIAGMSPRQRLAQLVVVGVNAGDPQAAVKLVRDQQVGGIFLGGNETALLRNRALEEVQRAAKVPVSVAIDEEGGRVQRIDALDGDMPSARKMASTMTPAQVRAKAAERGRQMLARGVTVDYAPDADITDQPDRDIVGDRSFGANPEVARKYILAFAQGLRDAGVQPVLKHFPGHGHASGDSHKGLVRTPPLASLRKVDLVPYRDIAEYGEIGVMVGHLDVPDLTGGTPSTLSAAAYRLLRKDFAFDGPVITDDLGAMKAITSQYPLQTAVLKALQAGADQALWSSGGNVGTVLATLEQALASGELPAGRVDEALLRVLTAKRACG</sequence>
<feature type="region of interest" description="Disordered" evidence="6">
    <location>
        <begin position="41"/>
        <end position="82"/>
    </location>
</feature>
<dbReference type="PANTHER" id="PTHR30480:SF13">
    <property type="entry name" value="BETA-HEXOSAMINIDASE"/>
    <property type="match status" value="1"/>
</dbReference>
<dbReference type="Gene3D" id="3.20.20.300">
    <property type="entry name" value="Glycoside hydrolase, family 3, N-terminal domain"/>
    <property type="match status" value="1"/>
</dbReference>
<keyword evidence="5" id="KW-0326">Glycosidase</keyword>
<dbReference type="EC" id="3.2.1.52" evidence="3"/>
<evidence type="ECO:0000313" key="8">
    <source>
        <dbReference type="EMBL" id="ONF62394.1"/>
    </source>
</evidence>
<evidence type="ECO:0000259" key="7">
    <source>
        <dbReference type="Pfam" id="PF00933"/>
    </source>
</evidence>
<dbReference type="GO" id="GO:0004563">
    <property type="term" value="F:beta-N-acetylhexosaminidase activity"/>
    <property type="evidence" value="ECO:0007669"/>
    <property type="project" value="UniProtKB-EC"/>
</dbReference>
<dbReference type="InterPro" id="IPR001764">
    <property type="entry name" value="Glyco_hydro_3_N"/>
</dbReference>
<dbReference type="GO" id="GO:0005975">
    <property type="term" value="P:carbohydrate metabolic process"/>
    <property type="evidence" value="ECO:0007669"/>
    <property type="project" value="InterPro"/>
</dbReference>
<evidence type="ECO:0000256" key="3">
    <source>
        <dbReference type="ARBA" id="ARBA00012663"/>
    </source>
</evidence>
<dbReference type="AlphaFoldDB" id="A0A1W2LI08"/>